<name>A0A059EY51_9MICR</name>
<gene>
    <name evidence="1" type="ORF">H312_02947</name>
</gene>
<protein>
    <submittedName>
        <fullName evidence="1">Uncharacterized protein</fullName>
    </submittedName>
</protein>
<proteinExistence type="predicted"/>
<sequence length="36" mass="4645">MFLLYKILEYLIKKLSLILIFFLDKNYDFDEKFFYR</sequence>
<keyword evidence="2" id="KW-1185">Reference proteome</keyword>
<feature type="non-terminal residue" evidence="1">
    <location>
        <position position="36"/>
    </location>
</feature>
<dbReference type="VEuPathDB" id="MicrosporidiaDB:H312_02947"/>
<evidence type="ECO:0000313" key="2">
    <source>
        <dbReference type="Proteomes" id="UP000030655"/>
    </source>
</evidence>
<reference evidence="2" key="1">
    <citation type="submission" date="2013-02" db="EMBL/GenBank/DDBJ databases">
        <authorList>
            <consortium name="The Broad Institute Genome Sequencing Platform"/>
            <person name="Cuomo C."/>
            <person name="Becnel J."/>
            <person name="Sanscrainte N."/>
            <person name="Walker B."/>
            <person name="Young S.K."/>
            <person name="Zeng Q."/>
            <person name="Gargeya S."/>
            <person name="Fitzgerald M."/>
            <person name="Haas B."/>
            <person name="Abouelleil A."/>
            <person name="Alvarado L."/>
            <person name="Arachchi H.M."/>
            <person name="Berlin A.M."/>
            <person name="Chapman S.B."/>
            <person name="Dewar J."/>
            <person name="Goldberg J."/>
            <person name="Griggs A."/>
            <person name="Gujja S."/>
            <person name="Hansen M."/>
            <person name="Howarth C."/>
            <person name="Imamovic A."/>
            <person name="Larimer J."/>
            <person name="McCowan C."/>
            <person name="Murphy C."/>
            <person name="Neiman D."/>
            <person name="Pearson M."/>
            <person name="Priest M."/>
            <person name="Roberts A."/>
            <person name="Saif S."/>
            <person name="Shea T."/>
            <person name="Sisk P."/>
            <person name="Sykes S."/>
            <person name="Wortman J."/>
            <person name="Nusbaum C."/>
            <person name="Birren B."/>
        </authorList>
    </citation>
    <scope>NUCLEOTIDE SEQUENCE [LARGE SCALE GENOMIC DNA]</scope>
    <source>
        <strain evidence="2">PRA339</strain>
    </source>
</reference>
<dbReference type="EMBL" id="KK365242">
    <property type="protein sequence ID" value="KCZ79664.1"/>
    <property type="molecule type" value="Genomic_DNA"/>
</dbReference>
<accession>A0A059EY51</accession>
<reference evidence="1 2" key="2">
    <citation type="submission" date="2014-03" db="EMBL/GenBank/DDBJ databases">
        <title>The Genome Sequence of Anncaliia algerae insect isolate PRA339.</title>
        <authorList>
            <consortium name="The Broad Institute Genome Sequencing Platform"/>
            <consortium name="The Broad Institute Genome Sequencing Center for Infectious Disease"/>
            <person name="Cuomo C."/>
            <person name="Becnel J."/>
            <person name="Sanscrainte N."/>
            <person name="Walker B."/>
            <person name="Young S.K."/>
            <person name="Zeng Q."/>
            <person name="Gargeya S."/>
            <person name="Fitzgerald M."/>
            <person name="Haas B."/>
            <person name="Abouelleil A."/>
            <person name="Alvarado L."/>
            <person name="Arachchi H.M."/>
            <person name="Berlin A.M."/>
            <person name="Chapman S.B."/>
            <person name="Dewar J."/>
            <person name="Goldberg J."/>
            <person name="Griggs A."/>
            <person name="Gujja S."/>
            <person name="Hansen M."/>
            <person name="Howarth C."/>
            <person name="Imamovic A."/>
            <person name="Larimer J."/>
            <person name="McCowan C."/>
            <person name="Murphy C."/>
            <person name="Neiman D."/>
            <person name="Pearson M."/>
            <person name="Priest M."/>
            <person name="Roberts A."/>
            <person name="Saif S."/>
            <person name="Shea T."/>
            <person name="Sisk P."/>
            <person name="Sykes S."/>
            <person name="Wortman J."/>
            <person name="Nusbaum C."/>
            <person name="Birren B."/>
        </authorList>
    </citation>
    <scope>NUCLEOTIDE SEQUENCE [LARGE SCALE GENOMIC DNA]</scope>
    <source>
        <strain evidence="1 2">PRA339</strain>
    </source>
</reference>
<dbReference type="AlphaFoldDB" id="A0A059EY51"/>
<dbReference type="HOGENOM" id="CLU_3362167_0_0_1"/>
<evidence type="ECO:0000313" key="1">
    <source>
        <dbReference type="EMBL" id="KCZ79664.1"/>
    </source>
</evidence>
<dbReference type="Proteomes" id="UP000030655">
    <property type="component" value="Unassembled WGS sequence"/>
</dbReference>
<organism evidence="1 2">
    <name type="scientific">Anncaliia algerae PRA339</name>
    <dbReference type="NCBI Taxonomy" id="1288291"/>
    <lineage>
        <taxon>Eukaryota</taxon>
        <taxon>Fungi</taxon>
        <taxon>Fungi incertae sedis</taxon>
        <taxon>Microsporidia</taxon>
        <taxon>Tubulinosematoidea</taxon>
        <taxon>Tubulinosematidae</taxon>
        <taxon>Anncaliia</taxon>
    </lineage>
</organism>